<reference evidence="6 7" key="1">
    <citation type="submission" date="2024-06" db="EMBL/GenBank/DDBJ databases">
        <title>Sorghum-associated microbial communities from plants grown in Nebraska, USA.</title>
        <authorList>
            <person name="Schachtman D."/>
        </authorList>
    </citation>
    <scope>NUCLEOTIDE SEQUENCE [LARGE SCALE GENOMIC DNA]</scope>
    <source>
        <strain evidence="6 7">1073</strain>
    </source>
</reference>
<gene>
    <name evidence="6" type="ORF">ABIC75_004391</name>
</gene>
<dbReference type="RefSeq" id="WP_354015990.1">
    <property type="nucleotide sequence ID" value="NZ_JBEPMU010000008.1"/>
</dbReference>
<dbReference type="EMBL" id="JBEPMU010000008">
    <property type="protein sequence ID" value="MET3654643.1"/>
    <property type="molecule type" value="Genomic_DNA"/>
</dbReference>
<keyword evidence="2" id="KW-0812">Transmembrane</keyword>
<dbReference type="Proteomes" id="UP001549184">
    <property type="component" value="Unassembled WGS sequence"/>
</dbReference>
<protein>
    <submittedName>
        <fullName evidence="6">Protein TonB</fullName>
    </submittedName>
</protein>
<dbReference type="InterPro" id="IPR037682">
    <property type="entry name" value="TonB_C"/>
</dbReference>
<dbReference type="InterPro" id="IPR006260">
    <property type="entry name" value="TonB/TolA_C"/>
</dbReference>
<feature type="domain" description="TonB C-terminal" evidence="5">
    <location>
        <begin position="85"/>
        <end position="178"/>
    </location>
</feature>
<evidence type="ECO:0000259" key="5">
    <source>
        <dbReference type="PROSITE" id="PS52015"/>
    </source>
</evidence>
<evidence type="ECO:0000256" key="4">
    <source>
        <dbReference type="ARBA" id="ARBA00023136"/>
    </source>
</evidence>
<evidence type="ECO:0000256" key="1">
    <source>
        <dbReference type="ARBA" id="ARBA00004167"/>
    </source>
</evidence>
<evidence type="ECO:0000313" key="6">
    <source>
        <dbReference type="EMBL" id="MET3654643.1"/>
    </source>
</evidence>
<dbReference type="NCBIfam" id="TIGR01352">
    <property type="entry name" value="tonB_Cterm"/>
    <property type="match status" value="1"/>
</dbReference>
<proteinExistence type="predicted"/>
<comment type="caution">
    <text evidence="6">The sequence shown here is derived from an EMBL/GenBank/DDBJ whole genome shotgun (WGS) entry which is preliminary data.</text>
</comment>
<name>A0ABV2K0N2_9GAMM</name>
<evidence type="ECO:0000256" key="3">
    <source>
        <dbReference type="ARBA" id="ARBA00022989"/>
    </source>
</evidence>
<sequence length="178" mass="18989">MFRLRTTVSLSLLALVVGVAGTAWLSTLTGDWQGPTGHADNTSARRDKVRMIVRRRAHTTAPREPVAAATASHAPTLMAPIRAAEDLPTLTPIDMPPLSTPWLQRVAFASGRVVLRLTVDGEGRVGQAAVAESSGNAGLDDRALRTATHWRFAVPVDHPDGLSGLLVMRFDDTPAANL</sequence>
<keyword evidence="4" id="KW-0472">Membrane</keyword>
<dbReference type="SUPFAM" id="SSF74653">
    <property type="entry name" value="TolA/TonB C-terminal domain"/>
    <property type="match status" value="1"/>
</dbReference>
<dbReference type="PROSITE" id="PS52015">
    <property type="entry name" value="TONB_CTD"/>
    <property type="match status" value="1"/>
</dbReference>
<evidence type="ECO:0000313" key="7">
    <source>
        <dbReference type="Proteomes" id="UP001549184"/>
    </source>
</evidence>
<evidence type="ECO:0000256" key="2">
    <source>
        <dbReference type="ARBA" id="ARBA00022692"/>
    </source>
</evidence>
<comment type="subcellular location">
    <subcellularLocation>
        <location evidence="1">Membrane</location>
        <topology evidence="1">Single-pass membrane protein</topology>
    </subcellularLocation>
</comment>
<organism evidence="6 7">
    <name type="scientific">Dyella japonica</name>
    <dbReference type="NCBI Taxonomy" id="231455"/>
    <lineage>
        <taxon>Bacteria</taxon>
        <taxon>Pseudomonadati</taxon>
        <taxon>Pseudomonadota</taxon>
        <taxon>Gammaproteobacteria</taxon>
        <taxon>Lysobacterales</taxon>
        <taxon>Rhodanobacteraceae</taxon>
        <taxon>Dyella</taxon>
    </lineage>
</organism>
<accession>A0ABV2K0N2</accession>
<dbReference type="Pfam" id="PF03544">
    <property type="entry name" value="TonB_C"/>
    <property type="match status" value="1"/>
</dbReference>
<keyword evidence="3" id="KW-1133">Transmembrane helix</keyword>
<dbReference type="Gene3D" id="3.30.1150.10">
    <property type="match status" value="1"/>
</dbReference>
<keyword evidence="7" id="KW-1185">Reference proteome</keyword>